<accession>A0A3D2X182</accession>
<reference evidence="2 3" key="1">
    <citation type="journal article" date="2018" name="Nat. Biotechnol.">
        <title>A standardized bacterial taxonomy based on genome phylogeny substantially revises the tree of life.</title>
        <authorList>
            <person name="Parks D.H."/>
            <person name="Chuvochina M."/>
            <person name="Waite D.W."/>
            <person name="Rinke C."/>
            <person name="Skarshewski A."/>
            <person name="Chaumeil P.A."/>
            <person name="Hugenholtz P."/>
        </authorList>
    </citation>
    <scope>NUCLEOTIDE SEQUENCE [LARGE SCALE GENOMIC DNA]</scope>
    <source>
        <strain evidence="2">UBA11728</strain>
    </source>
</reference>
<dbReference type="InterPro" id="IPR037465">
    <property type="entry name" value="YlxR"/>
</dbReference>
<proteinExistence type="predicted"/>
<dbReference type="Proteomes" id="UP000262969">
    <property type="component" value="Unassembled WGS sequence"/>
</dbReference>
<dbReference type="EMBL" id="DPVV01000020">
    <property type="protein sequence ID" value="HCL00882.1"/>
    <property type="molecule type" value="Genomic_DNA"/>
</dbReference>
<dbReference type="OMA" id="CVGCQEM"/>
<dbReference type="CDD" id="cd00279">
    <property type="entry name" value="YlxR"/>
    <property type="match status" value="1"/>
</dbReference>
<dbReference type="PANTHER" id="PTHR34215">
    <property type="entry name" value="BLL0784 PROTEIN"/>
    <property type="match status" value="1"/>
</dbReference>
<dbReference type="Pfam" id="PF04296">
    <property type="entry name" value="YlxR"/>
    <property type="match status" value="1"/>
</dbReference>
<evidence type="ECO:0000313" key="2">
    <source>
        <dbReference type="EMBL" id="HCL00882.1"/>
    </source>
</evidence>
<dbReference type="AlphaFoldDB" id="A0A3D2X182"/>
<evidence type="ECO:0000313" key="3">
    <source>
        <dbReference type="Proteomes" id="UP000262969"/>
    </source>
</evidence>
<evidence type="ECO:0000259" key="1">
    <source>
        <dbReference type="Pfam" id="PF04296"/>
    </source>
</evidence>
<dbReference type="NCBIfam" id="NF047356">
    <property type="entry name" value="RNA_bind_RnpM"/>
    <property type="match status" value="1"/>
</dbReference>
<dbReference type="PANTHER" id="PTHR34215:SF1">
    <property type="entry name" value="YLXR DOMAIN-CONTAINING PROTEIN"/>
    <property type="match status" value="1"/>
</dbReference>
<name>A0A3D2X182_9FIRM</name>
<dbReference type="SUPFAM" id="SSF64376">
    <property type="entry name" value="YlxR-like"/>
    <property type="match status" value="1"/>
</dbReference>
<feature type="domain" description="YlxR" evidence="1">
    <location>
        <begin position="9"/>
        <end position="82"/>
    </location>
</feature>
<gene>
    <name evidence="2" type="ORF">DHW61_00405</name>
</gene>
<protein>
    <submittedName>
        <fullName evidence="2">DUF448 domain-containing protein</fullName>
    </submittedName>
</protein>
<dbReference type="InterPro" id="IPR007393">
    <property type="entry name" value="YlxR_dom"/>
</dbReference>
<organism evidence="2 3">
    <name type="scientific">Lachnoclostridium phytofermentans</name>
    <dbReference type="NCBI Taxonomy" id="66219"/>
    <lineage>
        <taxon>Bacteria</taxon>
        <taxon>Bacillati</taxon>
        <taxon>Bacillota</taxon>
        <taxon>Clostridia</taxon>
        <taxon>Lachnospirales</taxon>
        <taxon>Lachnospiraceae</taxon>
    </lineage>
</organism>
<dbReference type="Gene3D" id="3.30.1230.10">
    <property type="entry name" value="YlxR-like"/>
    <property type="match status" value="1"/>
</dbReference>
<comment type="caution">
    <text evidence="2">The sequence shown here is derived from an EMBL/GenBank/DDBJ whole genome shotgun (WGS) entry which is preliminary data.</text>
</comment>
<sequence length="91" mass="10246">MNTRKIPLRKCTGCGEMKSKKEMIRVLKTPEDTIVLDTTGKKNGRGAYICNSLECLRKAIKSKGLERSLKTAIPKEVYEQLESELSEIADE</sequence>
<dbReference type="InterPro" id="IPR035931">
    <property type="entry name" value="YlxR-like_sf"/>
</dbReference>